<dbReference type="PANTHER" id="PTHR11022:SF41">
    <property type="entry name" value="PEPTIDOGLYCAN-RECOGNITION PROTEIN LC-RELATED"/>
    <property type="match status" value="1"/>
</dbReference>
<evidence type="ECO:0000259" key="2">
    <source>
        <dbReference type="SMART" id="SM00701"/>
    </source>
</evidence>
<dbReference type="EC" id="3.5.1.28" evidence="3"/>
<dbReference type="PANTHER" id="PTHR11022">
    <property type="entry name" value="PEPTIDOGLYCAN RECOGNITION PROTEIN"/>
    <property type="match status" value="1"/>
</dbReference>
<name>A0A951P8P1_9CYAN</name>
<dbReference type="InterPro" id="IPR006619">
    <property type="entry name" value="PGRP_domain_met/bac"/>
</dbReference>
<evidence type="ECO:0000313" key="3">
    <source>
        <dbReference type="EMBL" id="MBW4464772.1"/>
    </source>
</evidence>
<proteinExistence type="inferred from homology"/>
<evidence type="ECO:0000313" key="4">
    <source>
        <dbReference type="Proteomes" id="UP000707356"/>
    </source>
</evidence>
<accession>A0A951P8P1</accession>
<dbReference type="EMBL" id="JAHHHV010000020">
    <property type="protein sequence ID" value="MBW4464772.1"/>
    <property type="molecule type" value="Genomic_DNA"/>
</dbReference>
<dbReference type="GO" id="GO:0009253">
    <property type="term" value="P:peptidoglycan catabolic process"/>
    <property type="evidence" value="ECO:0007669"/>
    <property type="project" value="InterPro"/>
</dbReference>
<dbReference type="GO" id="GO:0008745">
    <property type="term" value="F:N-acetylmuramoyl-L-alanine amidase activity"/>
    <property type="evidence" value="ECO:0007669"/>
    <property type="project" value="UniProtKB-EC"/>
</dbReference>
<sequence>MATLQITSFPAQVGVEEYLSISGTAQDLARQPLTLVIDNQYRMGAGAVPDNGLWSFRFRFTSSGRRSLAVLATDDRGQTVSSQTIVISVVNASLPLLQVTSYPYQVQQAEACIINGIARELDGRPLTLTVDDRYQSSVGNIPAGGSWSIRFRFNSTGSRKLVFSATNAQGSLFSSPPITMLVLDDLPPNLTIVAPPQVAVRQEFSISGTADGVIGQPVTLTIDNQLRANAGTVAANGTWQTQFQFLQAGSRRLTASLESLASPVRSETLTIAVVAASPRLTITPPTQPIYAGSGFVLAGGAKNFADGEQLVLRVDGQYILARPIVQNQRWQAALFFNQAGKRRVELISSDQEQEEIQLTVLPTPSALKLFARSIWTPTLTPEGIPDLLNPKRITLHHTVIANLSTSATQQQEIQRMRTVLNIHLNSSGYSDIGYHYIVMPSGRVYEARSSRKRGAHDLVNDGIGVAVDGDFQGSLRIGVQQYDAVVETCIMLCKRMGITDPITPVSTTTADFGTRQLSRICGHQDRVATGCPGTVYSRLSEIRRDVKQEL</sequence>
<reference evidence="3" key="1">
    <citation type="submission" date="2021-05" db="EMBL/GenBank/DDBJ databases">
        <authorList>
            <person name="Pietrasiak N."/>
            <person name="Ward R."/>
            <person name="Stajich J.E."/>
            <person name="Kurbessoian T."/>
        </authorList>
    </citation>
    <scope>NUCLEOTIDE SEQUENCE</scope>
    <source>
        <strain evidence="3">GSE-TBD4-15B</strain>
    </source>
</reference>
<reference evidence="3" key="2">
    <citation type="journal article" date="2022" name="Microbiol. Resour. Announc.">
        <title>Metagenome Sequencing to Explore Phylogenomics of Terrestrial Cyanobacteria.</title>
        <authorList>
            <person name="Ward R.D."/>
            <person name="Stajich J.E."/>
            <person name="Johansen J.R."/>
            <person name="Huntemann M."/>
            <person name="Clum A."/>
            <person name="Foster B."/>
            <person name="Foster B."/>
            <person name="Roux S."/>
            <person name="Palaniappan K."/>
            <person name="Varghese N."/>
            <person name="Mukherjee S."/>
            <person name="Reddy T.B.K."/>
            <person name="Daum C."/>
            <person name="Copeland A."/>
            <person name="Chen I.A."/>
            <person name="Ivanova N.N."/>
            <person name="Kyrpides N.C."/>
            <person name="Shapiro N."/>
            <person name="Eloe-Fadrosh E.A."/>
            <person name="Pietrasiak N."/>
        </authorList>
    </citation>
    <scope>NUCLEOTIDE SEQUENCE</scope>
    <source>
        <strain evidence="3">GSE-TBD4-15B</strain>
    </source>
</reference>
<feature type="domain" description="Peptidoglycan recognition protein family" evidence="2">
    <location>
        <begin position="367"/>
        <end position="518"/>
    </location>
</feature>
<dbReference type="InterPro" id="IPR036505">
    <property type="entry name" value="Amidase/PGRP_sf"/>
</dbReference>
<dbReference type="InterPro" id="IPR002502">
    <property type="entry name" value="Amidase_domain"/>
</dbReference>
<dbReference type="Gene3D" id="3.40.80.10">
    <property type="entry name" value="Peptidoglycan recognition protein-like"/>
    <property type="match status" value="1"/>
</dbReference>
<dbReference type="AlphaFoldDB" id="A0A951P8P1"/>
<protein>
    <submittedName>
        <fullName evidence="3">N-acetylmuramoyl-L-alanine amidase</fullName>
        <ecNumber evidence="3">3.5.1.28</ecNumber>
    </submittedName>
</protein>
<dbReference type="Proteomes" id="UP000707356">
    <property type="component" value="Unassembled WGS sequence"/>
</dbReference>
<comment type="caution">
    <text evidence="3">The sequence shown here is derived from an EMBL/GenBank/DDBJ whole genome shotgun (WGS) entry which is preliminary data.</text>
</comment>
<organism evidence="3 4">
    <name type="scientific">Pegethrix bostrychoides GSE-TBD4-15B</name>
    <dbReference type="NCBI Taxonomy" id="2839662"/>
    <lineage>
        <taxon>Bacteria</taxon>
        <taxon>Bacillati</taxon>
        <taxon>Cyanobacteriota</taxon>
        <taxon>Cyanophyceae</taxon>
        <taxon>Oculatellales</taxon>
        <taxon>Oculatellaceae</taxon>
        <taxon>Pegethrix</taxon>
    </lineage>
</organism>
<keyword evidence="3" id="KW-0378">Hydrolase</keyword>
<dbReference type="Pfam" id="PF01510">
    <property type="entry name" value="Amidase_2"/>
    <property type="match status" value="1"/>
</dbReference>
<dbReference type="GO" id="GO:0008270">
    <property type="term" value="F:zinc ion binding"/>
    <property type="evidence" value="ECO:0007669"/>
    <property type="project" value="InterPro"/>
</dbReference>
<dbReference type="SMART" id="SM00701">
    <property type="entry name" value="PGRP"/>
    <property type="match status" value="1"/>
</dbReference>
<evidence type="ECO:0000256" key="1">
    <source>
        <dbReference type="ARBA" id="ARBA00007553"/>
    </source>
</evidence>
<gene>
    <name evidence="3" type="ORF">KME07_04940</name>
</gene>
<dbReference type="CDD" id="cd06583">
    <property type="entry name" value="PGRP"/>
    <property type="match status" value="1"/>
</dbReference>
<comment type="similarity">
    <text evidence="1">Belongs to the N-acetylmuramoyl-L-alanine amidase 2 family.</text>
</comment>
<dbReference type="InterPro" id="IPR015510">
    <property type="entry name" value="PGRP"/>
</dbReference>
<dbReference type="SUPFAM" id="SSF55846">
    <property type="entry name" value="N-acetylmuramoyl-L-alanine amidase-like"/>
    <property type="match status" value="1"/>
</dbReference>